<gene>
    <name evidence="1" type="ORF">SAMN05444410_11097</name>
</gene>
<dbReference type="EMBL" id="FNNO01000010">
    <property type="protein sequence ID" value="SDX19073.1"/>
    <property type="molecule type" value="Genomic_DNA"/>
</dbReference>
<proteinExistence type="predicted"/>
<dbReference type="AlphaFoldDB" id="A0A8X8LEC3"/>
<dbReference type="Proteomes" id="UP000198711">
    <property type="component" value="Unassembled WGS sequence"/>
</dbReference>
<accession>A0A8X8LEC3</accession>
<reference evidence="1 2" key="1">
    <citation type="submission" date="2016-10" db="EMBL/GenBank/DDBJ databases">
        <authorList>
            <person name="Varghese N."/>
            <person name="Submissions S."/>
        </authorList>
    </citation>
    <scope>NUCLEOTIDE SEQUENCE [LARGE SCALE GENOMIC DNA]</scope>
    <source>
        <strain evidence="1 2">DSM 25353</strain>
    </source>
</reference>
<protein>
    <submittedName>
        <fullName evidence="1">Uncharacterized protein</fullName>
    </submittedName>
</protein>
<evidence type="ECO:0000313" key="2">
    <source>
        <dbReference type="Proteomes" id="UP000198711"/>
    </source>
</evidence>
<evidence type="ECO:0000313" key="1">
    <source>
        <dbReference type="EMBL" id="SDX19073.1"/>
    </source>
</evidence>
<keyword evidence="2" id="KW-1185">Reference proteome</keyword>
<organism evidence="1 2">
    <name type="scientific">Hydrobacter penzbergensis</name>
    <dbReference type="NCBI Taxonomy" id="1235997"/>
    <lineage>
        <taxon>Bacteria</taxon>
        <taxon>Pseudomonadati</taxon>
        <taxon>Bacteroidota</taxon>
        <taxon>Chitinophagia</taxon>
        <taxon>Chitinophagales</taxon>
        <taxon>Chitinophagaceae</taxon>
        <taxon>Hydrobacter</taxon>
    </lineage>
</organism>
<sequence>MASYEILTELPLTNLFSSLKFFIVLKRLFFIQIRLFRTLKHVYFCYEQKTIGAYFLAS</sequence>
<name>A0A8X8LEC3_9BACT</name>
<comment type="caution">
    <text evidence="1">The sequence shown here is derived from an EMBL/GenBank/DDBJ whole genome shotgun (WGS) entry which is preliminary data.</text>
</comment>